<dbReference type="Pfam" id="PF12728">
    <property type="entry name" value="HTH_17"/>
    <property type="match status" value="1"/>
</dbReference>
<dbReference type="Proteomes" id="UP000094094">
    <property type="component" value="Chromosome"/>
</dbReference>
<dbReference type="GO" id="GO:0003677">
    <property type="term" value="F:DNA binding"/>
    <property type="evidence" value="ECO:0007669"/>
    <property type="project" value="InterPro"/>
</dbReference>
<dbReference type="InterPro" id="IPR010093">
    <property type="entry name" value="SinI_DNA-bd"/>
</dbReference>
<dbReference type="InterPro" id="IPR041657">
    <property type="entry name" value="HTH_17"/>
</dbReference>
<dbReference type="KEGG" id="slc:SL103_30400"/>
<organism evidence="2 3">
    <name type="scientific">Streptomyces lydicus</name>
    <dbReference type="NCBI Taxonomy" id="47763"/>
    <lineage>
        <taxon>Bacteria</taxon>
        <taxon>Bacillati</taxon>
        <taxon>Actinomycetota</taxon>
        <taxon>Actinomycetes</taxon>
        <taxon>Kitasatosporales</taxon>
        <taxon>Streptomycetaceae</taxon>
        <taxon>Streptomyces</taxon>
    </lineage>
</organism>
<evidence type="ECO:0000313" key="2">
    <source>
        <dbReference type="EMBL" id="AOP49989.1"/>
    </source>
</evidence>
<protein>
    <recommendedName>
        <fullName evidence="1">Helix-turn-helix domain-containing protein</fullName>
    </recommendedName>
</protein>
<name>A0A1D7VTA6_9ACTN</name>
<dbReference type="NCBIfam" id="TIGR01764">
    <property type="entry name" value="excise"/>
    <property type="match status" value="1"/>
</dbReference>
<feature type="domain" description="Helix-turn-helix" evidence="1">
    <location>
        <begin position="6"/>
        <end position="54"/>
    </location>
</feature>
<dbReference type="InterPro" id="IPR009061">
    <property type="entry name" value="DNA-bd_dom_put_sf"/>
</dbReference>
<dbReference type="EMBL" id="CP017157">
    <property type="protein sequence ID" value="AOP49989.1"/>
    <property type="molecule type" value="Genomic_DNA"/>
</dbReference>
<dbReference type="SUPFAM" id="SSF46955">
    <property type="entry name" value="Putative DNA-binding domain"/>
    <property type="match status" value="1"/>
</dbReference>
<sequence length="60" mass="7074">MHHHRLMTVDELAEYLGKKPAWIYNNHRMLGIPSRKVGGSLRFRLSEVDRWIDRECPVSA</sequence>
<accession>A0A1D7VTA6</accession>
<evidence type="ECO:0000313" key="3">
    <source>
        <dbReference type="Proteomes" id="UP000094094"/>
    </source>
</evidence>
<proteinExistence type="predicted"/>
<evidence type="ECO:0000259" key="1">
    <source>
        <dbReference type="Pfam" id="PF12728"/>
    </source>
</evidence>
<reference evidence="2 3" key="1">
    <citation type="submission" date="2016-09" db="EMBL/GenBank/DDBJ databases">
        <title>Complete genome sequencing of Streptomyces lydicus 103 and metabolic pathways analysis of antibiotic biosynthesis.</title>
        <authorList>
            <person name="Jia N."/>
            <person name="Ding M.-Z."/>
            <person name="Gao F."/>
            <person name="Yuan Y.-J."/>
        </authorList>
    </citation>
    <scope>NUCLEOTIDE SEQUENCE [LARGE SCALE GENOMIC DNA]</scope>
    <source>
        <strain evidence="2 3">103</strain>
    </source>
</reference>
<dbReference type="AlphaFoldDB" id="A0A1D7VTA6"/>
<keyword evidence="3" id="KW-1185">Reference proteome</keyword>
<gene>
    <name evidence="2" type="ORF">SL103_30400</name>
</gene>